<dbReference type="AlphaFoldDB" id="A0A381FBB4"/>
<dbReference type="Proteomes" id="UP000254282">
    <property type="component" value="Unassembled WGS sequence"/>
</dbReference>
<name>A0A381FBB4_9FLAO</name>
<dbReference type="EMBL" id="UFVR01000004">
    <property type="protein sequence ID" value="SUX43870.1"/>
    <property type="molecule type" value="Genomic_DNA"/>
</dbReference>
<proteinExistence type="predicted"/>
<accession>A0A381FBB4</accession>
<dbReference type="RefSeq" id="WP_115619097.1">
    <property type="nucleotide sequence ID" value="NZ_UFVR01000004.1"/>
</dbReference>
<evidence type="ECO:0000313" key="2">
    <source>
        <dbReference type="Proteomes" id="UP000254282"/>
    </source>
</evidence>
<organism evidence="1 2">
    <name type="scientific">Chryseobacterium indoltheticum</name>
    <dbReference type="NCBI Taxonomy" id="254"/>
    <lineage>
        <taxon>Bacteria</taxon>
        <taxon>Pseudomonadati</taxon>
        <taxon>Bacteroidota</taxon>
        <taxon>Flavobacteriia</taxon>
        <taxon>Flavobacteriales</taxon>
        <taxon>Weeksellaceae</taxon>
        <taxon>Chryseobacterium group</taxon>
        <taxon>Chryseobacterium</taxon>
    </lineage>
</organism>
<protein>
    <submittedName>
        <fullName evidence="1">Uncharacterized protein</fullName>
    </submittedName>
</protein>
<reference evidence="1 2" key="1">
    <citation type="submission" date="2018-06" db="EMBL/GenBank/DDBJ databases">
        <authorList>
            <consortium name="Pathogen Informatics"/>
            <person name="Doyle S."/>
        </authorList>
    </citation>
    <scope>NUCLEOTIDE SEQUENCE [LARGE SCALE GENOMIC DNA]</scope>
    <source>
        <strain evidence="1 2">NCTC13532</strain>
    </source>
</reference>
<gene>
    <name evidence="1" type="ORF">NCTC13532_00519</name>
</gene>
<evidence type="ECO:0000313" key="1">
    <source>
        <dbReference type="EMBL" id="SUX43870.1"/>
    </source>
</evidence>
<sequence>MNGKILLLLLCLGTGKIFSQQYYGKKQVNDQPKAEFVLEDGTKVNGFFVGYNYPNGTYPGFFDKDNIYSFEYKKTPGSSAEKLSAKDVKSLKIFDDHDDVTSAIERLDMKYVDKNGKVEDKRKRSFQPLLYEGKIQIYGSNIDICTNSICNYAYSEFYIRNAKDDFALMPVDYDKMSLFSIGSMYDRMVQSFRYAGRNCPDFQKYMDSFEAKLEDKAFRKEINERFKQVRKQAYDDAKKQGYKHNQTQQVIGDYMLRAYLEFYAGIIKEYEKNCPY</sequence>